<comment type="caution">
    <text evidence="1">The sequence shown here is derived from an EMBL/GenBank/DDBJ whole genome shotgun (WGS) entry which is preliminary data.</text>
</comment>
<keyword evidence="2" id="KW-1185">Reference proteome</keyword>
<reference evidence="1 2" key="1">
    <citation type="submission" date="2022-05" db="EMBL/GenBank/DDBJ databases">
        <title>Novel Pseudomonas spp. Isolated from a Rainbow Trout Aquaculture Facility.</title>
        <authorList>
            <person name="Testerman T."/>
            <person name="Graf J."/>
        </authorList>
    </citation>
    <scope>NUCLEOTIDE SEQUENCE [LARGE SCALE GENOMIC DNA]</scope>
    <source>
        <strain evidence="1 2">ID1042</strain>
    </source>
</reference>
<evidence type="ECO:0000313" key="1">
    <source>
        <dbReference type="EMBL" id="MDD1011131.1"/>
    </source>
</evidence>
<name>A0A9X4HCK5_9PSED</name>
<dbReference type="Proteomes" id="UP001148185">
    <property type="component" value="Unassembled WGS sequence"/>
</dbReference>
<dbReference type="RefSeq" id="WP_273878230.1">
    <property type="nucleotide sequence ID" value="NZ_JAMDHA010000037.1"/>
</dbReference>
<proteinExistence type="predicted"/>
<protein>
    <submittedName>
        <fullName evidence="1">Uncharacterized protein</fullName>
    </submittedName>
</protein>
<gene>
    <name evidence="1" type="ORF">M5G27_27035</name>
</gene>
<accession>A0A9X4HCK5</accession>
<dbReference type="EMBL" id="JAMDHA010000037">
    <property type="protein sequence ID" value="MDD1011131.1"/>
    <property type="molecule type" value="Genomic_DNA"/>
</dbReference>
<organism evidence="1 2">
    <name type="scientific">Pseudomonas shahriarae</name>
    <dbReference type="NCBI Taxonomy" id="2745512"/>
    <lineage>
        <taxon>Bacteria</taxon>
        <taxon>Pseudomonadati</taxon>
        <taxon>Pseudomonadota</taxon>
        <taxon>Gammaproteobacteria</taxon>
        <taxon>Pseudomonadales</taxon>
        <taxon>Pseudomonadaceae</taxon>
        <taxon>Pseudomonas</taxon>
    </lineage>
</organism>
<evidence type="ECO:0000313" key="2">
    <source>
        <dbReference type="Proteomes" id="UP001148185"/>
    </source>
</evidence>
<dbReference type="AlphaFoldDB" id="A0A9X4HCK5"/>
<sequence length="166" mass="18688">MNCKTTQKYIFIFVSSYRGTHSYEAKLIENGIVGQTLRLSCRVAADSYEQPCTLSREEWVKQVNGKVGMVSTYPSEMLTDELVATFNRWLFDEWERDVAKIIGSPEVYGTDVPSLCPVFVGGRYDAATGWCALQAFDDLVKLAGLPVERCWNPRLQGVTREMVTVA</sequence>